<feature type="domain" description="Methyltransferase type 11" evidence="2">
    <location>
        <begin position="65"/>
        <end position="160"/>
    </location>
</feature>
<reference evidence="3 4" key="1">
    <citation type="submission" date="2019-08" db="EMBL/GenBank/DDBJ databases">
        <title>Deep-cultivation of Planctomycetes and their phenomic and genomic characterization uncovers novel biology.</title>
        <authorList>
            <person name="Wiegand S."/>
            <person name="Jogler M."/>
            <person name="Boedeker C."/>
            <person name="Pinto D."/>
            <person name="Vollmers J."/>
            <person name="Rivas-Marin E."/>
            <person name="Kohn T."/>
            <person name="Peeters S.H."/>
            <person name="Heuer A."/>
            <person name="Rast P."/>
            <person name="Oberbeckmann S."/>
            <person name="Bunk B."/>
            <person name="Jeske O."/>
            <person name="Meyerdierks A."/>
            <person name="Storesund J.E."/>
            <person name="Kallscheuer N."/>
            <person name="Luecker S."/>
            <person name="Lage O.M."/>
            <person name="Pohl T."/>
            <person name="Merkel B.J."/>
            <person name="Hornburger P."/>
            <person name="Mueller R.-W."/>
            <person name="Bruemmer F."/>
            <person name="Labrenz M."/>
            <person name="Spormann A.M."/>
            <person name="Op den Camp H."/>
            <person name="Overmann J."/>
            <person name="Amann R."/>
            <person name="Jetten M.S.M."/>
            <person name="Mascher T."/>
            <person name="Medema M.H."/>
            <person name="Devos D.P."/>
            <person name="Kaster A.-K."/>
            <person name="Ovreas L."/>
            <person name="Rohde M."/>
            <person name="Galperin M.Y."/>
            <person name="Jogler C."/>
        </authorList>
    </citation>
    <scope>NUCLEOTIDE SEQUENCE [LARGE SCALE GENOMIC DNA]</scope>
    <source>
        <strain evidence="3 4">FC18</strain>
    </source>
</reference>
<evidence type="ECO:0000256" key="1">
    <source>
        <dbReference type="ARBA" id="ARBA00022679"/>
    </source>
</evidence>
<dbReference type="InterPro" id="IPR013216">
    <property type="entry name" value="Methyltransf_11"/>
</dbReference>
<accession>A0A5B9PFB3</accession>
<dbReference type="PANTHER" id="PTHR44068:SF11">
    <property type="entry name" value="GERANYL DIPHOSPHATE 2-C-METHYLTRANSFERASE"/>
    <property type="match status" value="1"/>
</dbReference>
<dbReference type="STRING" id="980251.GCA_001642875_00732"/>
<keyword evidence="1 3" id="KW-0808">Transferase</keyword>
<dbReference type="AlphaFoldDB" id="A0A5B9PFB3"/>
<dbReference type="RefSeq" id="WP_075083521.1">
    <property type="nucleotide sequence ID" value="NZ_CP042912.1"/>
</dbReference>
<keyword evidence="3" id="KW-0489">Methyltransferase</keyword>
<dbReference type="KEGG" id="mff:MFFC18_41560"/>
<dbReference type="EMBL" id="CP042912">
    <property type="protein sequence ID" value="QEG24239.1"/>
    <property type="molecule type" value="Genomic_DNA"/>
</dbReference>
<dbReference type="GO" id="GO:0008757">
    <property type="term" value="F:S-adenosylmethionine-dependent methyltransferase activity"/>
    <property type="evidence" value="ECO:0007669"/>
    <property type="project" value="InterPro"/>
</dbReference>
<organism evidence="3 4">
    <name type="scientific">Mariniblastus fucicola</name>
    <dbReference type="NCBI Taxonomy" id="980251"/>
    <lineage>
        <taxon>Bacteria</taxon>
        <taxon>Pseudomonadati</taxon>
        <taxon>Planctomycetota</taxon>
        <taxon>Planctomycetia</taxon>
        <taxon>Pirellulales</taxon>
        <taxon>Pirellulaceae</taxon>
        <taxon>Mariniblastus</taxon>
    </lineage>
</organism>
<dbReference type="SUPFAM" id="SSF53335">
    <property type="entry name" value="S-adenosyl-L-methionine-dependent methyltransferases"/>
    <property type="match status" value="1"/>
</dbReference>
<keyword evidence="3" id="KW-0830">Ubiquinone</keyword>
<dbReference type="GO" id="GO:0032259">
    <property type="term" value="P:methylation"/>
    <property type="evidence" value="ECO:0007669"/>
    <property type="project" value="UniProtKB-KW"/>
</dbReference>
<dbReference type="CDD" id="cd02440">
    <property type="entry name" value="AdoMet_MTases"/>
    <property type="match status" value="1"/>
</dbReference>
<dbReference type="GO" id="GO:0102208">
    <property type="term" value="F:2-polyprenyl-6-hydroxyphenol methylase activity"/>
    <property type="evidence" value="ECO:0007669"/>
    <property type="project" value="UniProtKB-EC"/>
</dbReference>
<dbReference type="InterPro" id="IPR050447">
    <property type="entry name" value="Erg6_SMT_methyltransf"/>
</dbReference>
<evidence type="ECO:0000313" key="3">
    <source>
        <dbReference type="EMBL" id="QEG24239.1"/>
    </source>
</evidence>
<evidence type="ECO:0000259" key="2">
    <source>
        <dbReference type="Pfam" id="PF08241"/>
    </source>
</evidence>
<keyword evidence="4" id="KW-1185">Reference proteome</keyword>
<proteinExistence type="predicted"/>
<dbReference type="PANTHER" id="PTHR44068">
    <property type="entry name" value="ZGC:194242"/>
    <property type="match status" value="1"/>
</dbReference>
<gene>
    <name evidence="3" type="primary">ubiG</name>
    <name evidence="3" type="ORF">MFFC18_41560</name>
</gene>
<dbReference type="EC" id="2.1.1.222" evidence="3"/>
<dbReference type="Pfam" id="PF08241">
    <property type="entry name" value="Methyltransf_11"/>
    <property type="match status" value="1"/>
</dbReference>
<sequence length="259" mass="28426">MAQSDPAKHNRKAWDSLVSKGNRWTVPVTGEQIAAAKAGDWKIVLTPEKPVPDDWLKPVAGKKILCLAGGGGQQAPILAAAGAEVTTLDNSPSQLEQDRLVASREGLAIETVLGDMRDLSAFENESFDVIVNPCSNSFVPDVNPVWKECHRVLKPGGSLMVGFINPLTHIFDYEKMEAGDLEVRHKIPYSDYDLPEAERQALIDQDEPLWFGHSLEDQIGGQIEAGFVITGFYEDRWPELAALSDRINLLIATRALKVA</sequence>
<name>A0A5B9PFB3_9BACT</name>
<dbReference type="Gene3D" id="3.40.50.150">
    <property type="entry name" value="Vaccinia Virus protein VP39"/>
    <property type="match status" value="1"/>
</dbReference>
<evidence type="ECO:0000313" key="4">
    <source>
        <dbReference type="Proteomes" id="UP000322214"/>
    </source>
</evidence>
<protein>
    <submittedName>
        <fullName evidence="3">Ubiquinone biosynthesis O-methyltransferase</fullName>
        <ecNumber evidence="3">2.1.1.222</ecNumber>
    </submittedName>
</protein>
<dbReference type="Proteomes" id="UP000322214">
    <property type="component" value="Chromosome"/>
</dbReference>
<dbReference type="OrthoDB" id="9772751at2"/>
<dbReference type="InterPro" id="IPR029063">
    <property type="entry name" value="SAM-dependent_MTases_sf"/>
</dbReference>